<evidence type="ECO:0000313" key="1">
    <source>
        <dbReference type="EMBL" id="KAK3060586.1"/>
    </source>
</evidence>
<evidence type="ECO:0000313" key="2">
    <source>
        <dbReference type="Proteomes" id="UP001186974"/>
    </source>
</evidence>
<accession>A0ACC3D1Q9</accession>
<protein>
    <submittedName>
        <fullName evidence="1">Uncharacterized protein</fullName>
    </submittedName>
</protein>
<dbReference type="Proteomes" id="UP001186974">
    <property type="component" value="Unassembled WGS sequence"/>
</dbReference>
<organism evidence="1 2">
    <name type="scientific">Coniosporium uncinatum</name>
    <dbReference type="NCBI Taxonomy" id="93489"/>
    <lineage>
        <taxon>Eukaryota</taxon>
        <taxon>Fungi</taxon>
        <taxon>Dikarya</taxon>
        <taxon>Ascomycota</taxon>
        <taxon>Pezizomycotina</taxon>
        <taxon>Dothideomycetes</taxon>
        <taxon>Dothideomycetes incertae sedis</taxon>
        <taxon>Coniosporium</taxon>
    </lineage>
</organism>
<reference evidence="1" key="1">
    <citation type="submission" date="2024-09" db="EMBL/GenBank/DDBJ databases">
        <title>Black Yeasts Isolated from many extreme environments.</title>
        <authorList>
            <person name="Coleine C."/>
            <person name="Stajich J.E."/>
            <person name="Selbmann L."/>
        </authorList>
    </citation>
    <scope>NUCLEOTIDE SEQUENCE</scope>
    <source>
        <strain evidence="1">CCFEE 5737</strain>
    </source>
</reference>
<feature type="non-terminal residue" evidence="1">
    <location>
        <position position="1"/>
    </location>
</feature>
<proteinExistence type="predicted"/>
<sequence length="348" mass="38337">GYAVDWSRLSTTGKLATGDVDGKIFTHTRADNGSWISDSQPFTGHTGSVEEIQWSPTEKTVFASASSDHTVKIWDTRLNKQKPAVSVQVADADVNVLSWSNQTAHLLASGHDDGSWAVWDLRQWKPQKGQTDAKPSPVASFNFHKEQITSLEWHPTDDSIILAASGDNTLTLWDLAVELDDEESQETAGVQEYPPQLLFVHWMEQVKEGHWHPQIPGAVVATVSSKRSVYNLSPLTGCHWAAPRVSAPIPGSIRSMNHVSGRRLIRPPASLRLLLSTRLENSESSPQVILFAQHAFEMRAIPRTNSSFYNVTTADHSDHLRRTSAEGLRVLTFPPGGPTQFPFVGPGP</sequence>
<comment type="caution">
    <text evidence="1">The sequence shown here is derived from an EMBL/GenBank/DDBJ whole genome shotgun (WGS) entry which is preliminary data.</text>
</comment>
<keyword evidence="2" id="KW-1185">Reference proteome</keyword>
<dbReference type="EMBL" id="JAWDJW010008455">
    <property type="protein sequence ID" value="KAK3060586.1"/>
    <property type="molecule type" value="Genomic_DNA"/>
</dbReference>
<name>A0ACC3D1Q9_9PEZI</name>
<gene>
    <name evidence="1" type="ORF">LTS18_008213</name>
</gene>